<keyword evidence="3" id="KW-1185">Reference proteome</keyword>
<feature type="compositionally biased region" description="Polar residues" evidence="1">
    <location>
        <begin position="314"/>
        <end position="330"/>
    </location>
</feature>
<comment type="caution">
    <text evidence="2">The sequence shown here is derived from an EMBL/GenBank/DDBJ whole genome shotgun (WGS) entry which is preliminary data.</text>
</comment>
<sequence>MTLRFIRNPIYITRRALLSNTQLHPISLPISYTRTSIVRLRSTNAHTHSSPQDKGPHDEAPFSTGPTREKPHSEGHAVNKAKEVLTSEDIVSKPDKIKEAEKGKDMMHKTKEKVEEKAHQAKEAVKHAVDSGEKMAEHVGDKVNDSVAGATEKMYNAKETVVEKARHAKESMKDKAESIKESGKESLQSASSKVDEAKSSAKETVDTGKSTLASSAEPDHPFPSPSEAAASAIETGQNLLHNVKEKVVGTFSKMMNPEASDTQSEAAAKGMKARAESTNEKPKNADEKAADARKDLNADIGMQDQVGSLGIQPESESATPPNRNPPTSSAHDAEKHKRAEKNHTRANITTPEDRGPLKETKEAISPRNSV</sequence>
<dbReference type="OrthoDB" id="20872at2759"/>
<organism evidence="2 3">
    <name type="scientific">Paraglomus brasilianum</name>
    <dbReference type="NCBI Taxonomy" id="144538"/>
    <lineage>
        <taxon>Eukaryota</taxon>
        <taxon>Fungi</taxon>
        <taxon>Fungi incertae sedis</taxon>
        <taxon>Mucoromycota</taxon>
        <taxon>Glomeromycotina</taxon>
        <taxon>Glomeromycetes</taxon>
        <taxon>Paraglomerales</taxon>
        <taxon>Paraglomeraceae</taxon>
        <taxon>Paraglomus</taxon>
    </lineage>
</organism>
<proteinExistence type="predicted"/>
<dbReference type="Proteomes" id="UP000789739">
    <property type="component" value="Unassembled WGS sequence"/>
</dbReference>
<accession>A0A9N8ZZS7</accession>
<feature type="compositionally biased region" description="Basic and acidic residues" evidence="1">
    <location>
        <begin position="67"/>
        <end position="142"/>
    </location>
</feature>
<evidence type="ECO:0000256" key="1">
    <source>
        <dbReference type="SAM" id="MobiDB-lite"/>
    </source>
</evidence>
<dbReference type="AlphaFoldDB" id="A0A9N8ZZS7"/>
<feature type="compositionally biased region" description="Basic and acidic residues" evidence="1">
    <location>
        <begin position="331"/>
        <end position="343"/>
    </location>
</feature>
<evidence type="ECO:0000313" key="3">
    <source>
        <dbReference type="Proteomes" id="UP000789739"/>
    </source>
</evidence>
<gene>
    <name evidence="2" type="ORF">PBRASI_LOCUS3218</name>
</gene>
<feature type="region of interest" description="Disordered" evidence="1">
    <location>
        <begin position="251"/>
        <end position="370"/>
    </location>
</feature>
<feature type="compositionally biased region" description="Basic and acidic residues" evidence="1">
    <location>
        <begin position="273"/>
        <end position="297"/>
    </location>
</feature>
<dbReference type="EMBL" id="CAJVPI010000283">
    <property type="protein sequence ID" value="CAG8513092.1"/>
    <property type="molecule type" value="Genomic_DNA"/>
</dbReference>
<feature type="compositionally biased region" description="Basic and acidic residues" evidence="1">
    <location>
        <begin position="164"/>
        <end position="184"/>
    </location>
</feature>
<name>A0A9N8ZZS7_9GLOM</name>
<reference evidence="2" key="1">
    <citation type="submission" date="2021-06" db="EMBL/GenBank/DDBJ databases">
        <authorList>
            <person name="Kallberg Y."/>
            <person name="Tangrot J."/>
            <person name="Rosling A."/>
        </authorList>
    </citation>
    <scope>NUCLEOTIDE SEQUENCE</scope>
    <source>
        <strain evidence="2">BR232B</strain>
    </source>
</reference>
<feature type="compositionally biased region" description="Basic and acidic residues" evidence="1">
    <location>
        <begin position="193"/>
        <end position="206"/>
    </location>
</feature>
<protein>
    <submittedName>
        <fullName evidence="2">8701_t:CDS:1</fullName>
    </submittedName>
</protein>
<dbReference type="Gene3D" id="1.10.287.700">
    <property type="entry name" value="Helix hairpin bin"/>
    <property type="match status" value="1"/>
</dbReference>
<feature type="region of interest" description="Disordered" evidence="1">
    <location>
        <begin position="164"/>
        <end position="237"/>
    </location>
</feature>
<feature type="compositionally biased region" description="Basic and acidic residues" evidence="1">
    <location>
        <begin position="351"/>
        <end position="364"/>
    </location>
</feature>
<feature type="region of interest" description="Disordered" evidence="1">
    <location>
        <begin position="44"/>
        <end position="142"/>
    </location>
</feature>
<evidence type="ECO:0000313" key="2">
    <source>
        <dbReference type="EMBL" id="CAG8513092.1"/>
    </source>
</evidence>